<gene>
    <name evidence="9" type="primary">LOC104597862</name>
</gene>
<dbReference type="eggNOG" id="ENOG502QUDM">
    <property type="taxonomic scope" value="Eukaryota"/>
</dbReference>
<feature type="compositionally biased region" description="Polar residues" evidence="6">
    <location>
        <begin position="543"/>
        <end position="566"/>
    </location>
</feature>
<dbReference type="SUPFAM" id="SSF47459">
    <property type="entry name" value="HLH, helix-loop-helix DNA-binding domain"/>
    <property type="match status" value="1"/>
</dbReference>
<comment type="subcellular location">
    <subcellularLocation>
        <location evidence="1">Nucleus</location>
    </subcellularLocation>
</comment>
<evidence type="ECO:0000256" key="5">
    <source>
        <dbReference type="ARBA" id="ARBA00023242"/>
    </source>
</evidence>
<dbReference type="FunCoup" id="A0A1U8A7L0">
    <property type="interactions" value="882"/>
</dbReference>
<evidence type="ECO:0000256" key="6">
    <source>
        <dbReference type="SAM" id="MobiDB-lite"/>
    </source>
</evidence>
<proteinExistence type="predicted"/>
<dbReference type="InterPro" id="IPR011598">
    <property type="entry name" value="bHLH_dom"/>
</dbReference>
<dbReference type="GO" id="GO:0003700">
    <property type="term" value="F:DNA-binding transcription factor activity"/>
    <property type="evidence" value="ECO:0007669"/>
    <property type="project" value="InterPro"/>
</dbReference>
<evidence type="ECO:0000256" key="2">
    <source>
        <dbReference type="ARBA" id="ARBA00023015"/>
    </source>
</evidence>
<evidence type="ECO:0000256" key="4">
    <source>
        <dbReference type="ARBA" id="ARBA00023163"/>
    </source>
</evidence>
<dbReference type="Proteomes" id="UP000189703">
    <property type="component" value="Unplaced"/>
</dbReference>
<feature type="region of interest" description="Disordered" evidence="6">
    <location>
        <begin position="285"/>
        <end position="306"/>
    </location>
</feature>
<dbReference type="GO" id="GO:0006351">
    <property type="term" value="P:DNA-templated transcription"/>
    <property type="evidence" value="ECO:0007669"/>
    <property type="project" value="InterPro"/>
</dbReference>
<name>A0A1U8A7L0_NELNU</name>
<evidence type="ECO:0000256" key="1">
    <source>
        <dbReference type="ARBA" id="ARBA00004123"/>
    </source>
</evidence>
<feature type="domain" description="BHLH" evidence="7">
    <location>
        <begin position="293"/>
        <end position="343"/>
    </location>
</feature>
<evidence type="ECO:0000313" key="8">
    <source>
        <dbReference type="Proteomes" id="UP000189703"/>
    </source>
</evidence>
<protein>
    <submittedName>
        <fullName evidence="9">Transcription factor BIM2 isoform X1</fullName>
    </submittedName>
</protein>
<evidence type="ECO:0000313" key="9">
    <source>
        <dbReference type="RefSeq" id="XP_010257912.1"/>
    </source>
</evidence>
<dbReference type="GO" id="GO:0003677">
    <property type="term" value="F:DNA binding"/>
    <property type="evidence" value="ECO:0007669"/>
    <property type="project" value="UniProtKB-KW"/>
</dbReference>
<reference evidence="9" key="1">
    <citation type="submission" date="2025-08" db="UniProtKB">
        <authorList>
            <consortium name="RefSeq"/>
        </authorList>
    </citation>
    <scope>IDENTIFICATION</scope>
</reference>
<feature type="compositionally biased region" description="Basic and acidic residues" evidence="6">
    <location>
        <begin position="574"/>
        <end position="584"/>
    </location>
</feature>
<dbReference type="GO" id="GO:0005634">
    <property type="term" value="C:nucleus"/>
    <property type="evidence" value="ECO:0007669"/>
    <property type="project" value="UniProtKB-SubCell"/>
</dbReference>
<dbReference type="PROSITE" id="PS50888">
    <property type="entry name" value="BHLH"/>
    <property type="match status" value="1"/>
</dbReference>
<dbReference type="PANTHER" id="PTHR46412:SF6">
    <property type="entry name" value="TRANSCRIPTION FACTOR BIM2"/>
    <property type="match status" value="1"/>
</dbReference>
<dbReference type="Gene3D" id="4.10.280.10">
    <property type="entry name" value="Helix-loop-helix DNA-binding domain"/>
    <property type="match status" value="1"/>
</dbReference>
<organism evidence="8 9">
    <name type="scientific">Nelumbo nucifera</name>
    <name type="common">Sacred lotus</name>
    <dbReference type="NCBI Taxonomy" id="4432"/>
    <lineage>
        <taxon>Eukaryota</taxon>
        <taxon>Viridiplantae</taxon>
        <taxon>Streptophyta</taxon>
        <taxon>Embryophyta</taxon>
        <taxon>Tracheophyta</taxon>
        <taxon>Spermatophyta</taxon>
        <taxon>Magnoliopsida</taxon>
        <taxon>Proteales</taxon>
        <taxon>Nelumbonaceae</taxon>
        <taxon>Nelumbo</taxon>
    </lineage>
</organism>
<dbReference type="PANTHER" id="PTHR46412">
    <property type="entry name" value="BES1-INTERACTING MYC-LIKE PROTEIN"/>
    <property type="match status" value="1"/>
</dbReference>
<dbReference type="Pfam" id="PF00010">
    <property type="entry name" value="HLH"/>
    <property type="match status" value="1"/>
</dbReference>
<dbReference type="CDD" id="cd11453">
    <property type="entry name" value="bHLH_AtBIM_like"/>
    <property type="match status" value="1"/>
</dbReference>
<evidence type="ECO:0000259" key="7">
    <source>
        <dbReference type="PROSITE" id="PS50888"/>
    </source>
</evidence>
<dbReference type="InterPro" id="IPR044295">
    <property type="entry name" value="BIM1/2/3"/>
</dbReference>
<feature type="region of interest" description="Disordered" evidence="6">
    <location>
        <begin position="542"/>
        <end position="584"/>
    </location>
</feature>
<dbReference type="SMART" id="SM00353">
    <property type="entry name" value="HLH"/>
    <property type="match status" value="1"/>
</dbReference>
<feature type="region of interest" description="Disordered" evidence="6">
    <location>
        <begin position="129"/>
        <end position="163"/>
    </location>
</feature>
<keyword evidence="3" id="KW-0238">DNA-binding</keyword>
<dbReference type="GO" id="GO:0046983">
    <property type="term" value="F:protein dimerization activity"/>
    <property type="evidence" value="ECO:0007669"/>
    <property type="project" value="InterPro"/>
</dbReference>
<dbReference type="OMA" id="QANIRPT"/>
<dbReference type="RefSeq" id="XP_010257912.1">
    <property type="nucleotide sequence ID" value="XM_010259610.2"/>
</dbReference>
<feature type="region of interest" description="Disordered" evidence="6">
    <location>
        <begin position="443"/>
        <end position="467"/>
    </location>
</feature>
<keyword evidence="2" id="KW-0805">Transcription regulation</keyword>
<keyword evidence="4" id="KW-0804">Transcription</keyword>
<keyword evidence="5" id="KW-0539">Nucleus</keyword>
<dbReference type="KEGG" id="nnu:104597862"/>
<feature type="compositionally biased region" description="Polar residues" evidence="6">
    <location>
        <begin position="285"/>
        <end position="294"/>
    </location>
</feature>
<dbReference type="AlphaFoldDB" id="A0A1U8A7L0"/>
<feature type="region of interest" description="Disordered" evidence="6">
    <location>
        <begin position="247"/>
        <end position="266"/>
    </location>
</feature>
<dbReference type="GeneID" id="104597862"/>
<dbReference type="InterPro" id="IPR036638">
    <property type="entry name" value="HLH_DNA-bd_sf"/>
</dbReference>
<feature type="compositionally biased region" description="Polar residues" evidence="6">
    <location>
        <begin position="141"/>
        <end position="150"/>
    </location>
</feature>
<accession>A0A1U8A7L0</accession>
<dbReference type="InParanoid" id="A0A1U8A7L0"/>
<dbReference type="OrthoDB" id="690068at2759"/>
<evidence type="ECO:0000256" key="3">
    <source>
        <dbReference type="ARBA" id="ARBA00023125"/>
    </source>
</evidence>
<dbReference type="FunFam" id="4.10.280.10:FF:000093">
    <property type="entry name" value="BHLH domain class transcription factor"/>
    <property type="match status" value="1"/>
</dbReference>
<feature type="region of interest" description="Disordered" evidence="6">
    <location>
        <begin position="82"/>
        <end position="106"/>
    </location>
</feature>
<sequence length="584" mass="64422">MELPQPRPFGTEGKKTTHDFLSLYGHPSFQHQDPRPPHGSIDYSRDPTESSIWAIYLVGLHLLRGFLILKTHDFLQPLERLGKKSGKGENTVEAAPNPIEKPLPPPPPSVEHALPGGIGTYSIGYNSNFNHRSVPPKPETSVFSPTSSTEKNGEVNNKANSNGGSYSGGAFSLWNQSVVKEKGALVKLKDTVAQETQVVKEPVEQLGQWSSEERPLRTLFTHHTSLISQSSSKQPEQKSQRLIDMMKSAKGHQEEEEDDEEEFASRKEVPFQKVDLTVKVDGKNINQKTATLTPRSKHSATEQRRRSKINDRFQILRDLIPHSDQKRDKASFLLEVIEYIQFLQEKVQKYDAAFPGWNQEPTKLVPWRNIRRPGESVIDHSQALKNGPGPGIVFTGKFDDNNIAVSVSPPMLANSQNPLDADKAVPLPIPLQANMFTPVVRGGGLSQPPQRPLSDADNVASHPQSQLWQGRVCTTEFPVTSDILNEQDDMTIEGGTINISSVYSQGLLNNLTQALQSCGVDLSQASMSVQIDLGKRTVGRLAATTSSAKDQEDPSSNQAMTHSRVASSGEDSDQASKRLKTEKS</sequence>
<keyword evidence="8" id="KW-1185">Reference proteome</keyword>